<evidence type="ECO:0000256" key="12">
    <source>
        <dbReference type="SAM" id="Phobius"/>
    </source>
</evidence>
<protein>
    <recommendedName>
        <fullName evidence="14">Phytocyanin domain-containing protein</fullName>
    </recommendedName>
</protein>
<evidence type="ECO:0000313" key="16">
    <source>
        <dbReference type="Proteomes" id="UP001280121"/>
    </source>
</evidence>
<dbReference type="Gene3D" id="2.60.40.420">
    <property type="entry name" value="Cupredoxins - blue copper proteins"/>
    <property type="match status" value="1"/>
</dbReference>
<dbReference type="AlphaFoldDB" id="A0AAD9TM30"/>
<accession>A0AAD9TM30</accession>
<evidence type="ECO:0000313" key="15">
    <source>
        <dbReference type="EMBL" id="KAK2638323.1"/>
    </source>
</evidence>
<name>A0AAD9TM30_9ROSI</name>
<dbReference type="GO" id="GO:0009055">
    <property type="term" value="F:electron transfer activity"/>
    <property type="evidence" value="ECO:0007669"/>
    <property type="project" value="InterPro"/>
</dbReference>
<keyword evidence="8" id="KW-0186">Copper</keyword>
<organism evidence="15 16">
    <name type="scientific">Dipteronia dyeriana</name>
    <dbReference type="NCBI Taxonomy" id="168575"/>
    <lineage>
        <taxon>Eukaryota</taxon>
        <taxon>Viridiplantae</taxon>
        <taxon>Streptophyta</taxon>
        <taxon>Embryophyta</taxon>
        <taxon>Tracheophyta</taxon>
        <taxon>Spermatophyta</taxon>
        <taxon>Magnoliopsida</taxon>
        <taxon>eudicotyledons</taxon>
        <taxon>Gunneridae</taxon>
        <taxon>Pentapetalae</taxon>
        <taxon>rosids</taxon>
        <taxon>malvids</taxon>
        <taxon>Sapindales</taxon>
        <taxon>Sapindaceae</taxon>
        <taxon>Hippocastanoideae</taxon>
        <taxon>Acereae</taxon>
        <taxon>Dipteronia</taxon>
    </lineage>
</organism>
<evidence type="ECO:0000256" key="13">
    <source>
        <dbReference type="SAM" id="SignalP"/>
    </source>
</evidence>
<keyword evidence="2" id="KW-0813">Transport</keyword>
<keyword evidence="11" id="KW-0325">Glycoprotein</keyword>
<evidence type="ECO:0000256" key="7">
    <source>
        <dbReference type="ARBA" id="ARBA00022989"/>
    </source>
</evidence>
<keyword evidence="6" id="KW-0249">Electron transport</keyword>
<feature type="transmembrane region" description="Helical" evidence="12">
    <location>
        <begin position="139"/>
        <end position="161"/>
    </location>
</feature>
<dbReference type="Pfam" id="PF02298">
    <property type="entry name" value="Cu_bind_like"/>
    <property type="match status" value="1"/>
</dbReference>
<proteinExistence type="predicted"/>
<keyword evidence="3 12" id="KW-0812">Transmembrane</keyword>
<keyword evidence="7 12" id="KW-1133">Transmembrane helix</keyword>
<feature type="chain" id="PRO_5041955087" description="Phytocyanin domain-containing protein" evidence="13">
    <location>
        <begin position="24"/>
        <end position="162"/>
    </location>
</feature>
<dbReference type="CDD" id="cd04216">
    <property type="entry name" value="Phytocyanin"/>
    <property type="match status" value="1"/>
</dbReference>
<gene>
    <name evidence="15" type="ORF">Ddye_026118</name>
</gene>
<keyword evidence="9 12" id="KW-0472">Membrane</keyword>
<evidence type="ECO:0000256" key="10">
    <source>
        <dbReference type="ARBA" id="ARBA00023157"/>
    </source>
</evidence>
<evidence type="ECO:0000256" key="2">
    <source>
        <dbReference type="ARBA" id="ARBA00022448"/>
    </source>
</evidence>
<evidence type="ECO:0000259" key="14">
    <source>
        <dbReference type="PROSITE" id="PS51485"/>
    </source>
</evidence>
<dbReference type="InterPro" id="IPR003245">
    <property type="entry name" value="Phytocyanin_dom"/>
</dbReference>
<keyword evidence="10" id="KW-1015">Disulfide bond</keyword>
<dbReference type="PANTHER" id="PTHR33021:SF533">
    <property type="entry name" value="PHYTOCYANIN DOMAIN-CONTAINING PROTEIN"/>
    <property type="match status" value="1"/>
</dbReference>
<keyword evidence="16" id="KW-1185">Reference proteome</keyword>
<comment type="caution">
    <text evidence="15">The sequence shown here is derived from an EMBL/GenBank/DDBJ whole genome shotgun (WGS) entry which is preliminary data.</text>
</comment>
<evidence type="ECO:0000256" key="3">
    <source>
        <dbReference type="ARBA" id="ARBA00022692"/>
    </source>
</evidence>
<keyword evidence="4" id="KW-0479">Metal-binding</keyword>
<sequence>MASYRFITLAIVAIIVLPTVVMATEHIVGDDKGWTVNFNYQDWAKDKVFRVGDTLVFNYKAGNHNVFRVNETGFNDCIVPPPNLGLASGNDKIPLKTQGNKWYICGVVGAKRHCADLGMKLAITVQAEAPAPAPTKSSAFQITSSASQLIVAAMVFIAMIVV</sequence>
<dbReference type="InterPro" id="IPR039391">
    <property type="entry name" value="Phytocyanin-like"/>
</dbReference>
<keyword evidence="5 13" id="KW-0732">Signal</keyword>
<evidence type="ECO:0000256" key="4">
    <source>
        <dbReference type="ARBA" id="ARBA00022723"/>
    </source>
</evidence>
<dbReference type="Proteomes" id="UP001280121">
    <property type="component" value="Unassembled WGS sequence"/>
</dbReference>
<evidence type="ECO:0000256" key="5">
    <source>
        <dbReference type="ARBA" id="ARBA00022729"/>
    </source>
</evidence>
<dbReference type="GO" id="GO:0046872">
    <property type="term" value="F:metal ion binding"/>
    <property type="evidence" value="ECO:0007669"/>
    <property type="project" value="UniProtKB-KW"/>
</dbReference>
<dbReference type="PROSITE" id="PS51485">
    <property type="entry name" value="PHYTOCYANIN"/>
    <property type="match status" value="1"/>
</dbReference>
<evidence type="ECO:0000256" key="8">
    <source>
        <dbReference type="ARBA" id="ARBA00023008"/>
    </source>
</evidence>
<evidence type="ECO:0000256" key="1">
    <source>
        <dbReference type="ARBA" id="ARBA00004479"/>
    </source>
</evidence>
<dbReference type="FunFam" id="2.60.40.420:FF:000067">
    <property type="entry name" value="Cupredoxin superfamily protein"/>
    <property type="match status" value="1"/>
</dbReference>
<evidence type="ECO:0000256" key="6">
    <source>
        <dbReference type="ARBA" id="ARBA00022982"/>
    </source>
</evidence>
<evidence type="ECO:0000256" key="9">
    <source>
        <dbReference type="ARBA" id="ARBA00023136"/>
    </source>
</evidence>
<comment type="subcellular location">
    <subcellularLocation>
        <location evidence="1">Membrane</location>
        <topology evidence="1">Single-pass type I membrane protein</topology>
    </subcellularLocation>
</comment>
<dbReference type="GO" id="GO:0009610">
    <property type="term" value="P:response to symbiotic fungus"/>
    <property type="evidence" value="ECO:0007669"/>
    <property type="project" value="UniProtKB-ARBA"/>
</dbReference>
<dbReference type="InterPro" id="IPR008972">
    <property type="entry name" value="Cupredoxin"/>
</dbReference>
<feature type="signal peptide" evidence="13">
    <location>
        <begin position="1"/>
        <end position="23"/>
    </location>
</feature>
<feature type="domain" description="Phytocyanin" evidence="14">
    <location>
        <begin position="24"/>
        <end position="127"/>
    </location>
</feature>
<reference evidence="15" key="1">
    <citation type="journal article" date="2023" name="Plant J.">
        <title>Genome sequences and population genomics provide insights into the demographic history, inbreeding, and mutation load of two 'living fossil' tree species of Dipteronia.</title>
        <authorList>
            <person name="Feng Y."/>
            <person name="Comes H.P."/>
            <person name="Chen J."/>
            <person name="Zhu S."/>
            <person name="Lu R."/>
            <person name="Zhang X."/>
            <person name="Li P."/>
            <person name="Qiu J."/>
            <person name="Olsen K.M."/>
            <person name="Qiu Y."/>
        </authorList>
    </citation>
    <scope>NUCLEOTIDE SEQUENCE</scope>
    <source>
        <strain evidence="15">KIB01</strain>
    </source>
</reference>
<dbReference type="SUPFAM" id="SSF49503">
    <property type="entry name" value="Cupredoxins"/>
    <property type="match status" value="1"/>
</dbReference>
<dbReference type="PANTHER" id="PTHR33021">
    <property type="entry name" value="BLUE COPPER PROTEIN"/>
    <property type="match status" value="1"/>
</dbReference>
<dbReference type="EMBL" id="JANJYI010000008">
    <property type="protein sequence ID" value="KAK2638323.1"/>
    <property type="molecule type" value="Genomic_DNA"/>
</dbReference>
<dbReference type="GO" id="GO:0005886">
    <property type="term" value="C:plasma membrane"/>
    <property type="evidence" value="ECO:0007669"/>
    <property type="project" value="TreeGrafter"/>
</dbReference>
<evidence type="ECO:0000256" key="11">
    <source>
        <dbReference type="ARBA" id="ARBA00023180"/>
    </source>
</evidence>